<dbReference type="SUPFAM" id="SSF53756">
    <property type="entry name" value="UDP-Glycosyltransferase/glycogen phosphorylase"/>
    <property type="match status" value="1"/>
</dbReference>
<dbReference type="PANTHER" id="PTHR30372">
    <property type="entry name" value="LIPID-A-DISACCHARIDE SYNTHASE"/>
    <property type="match status" value="1"/>
</dbReference>
<evidence type="ECO:0000256" key="7">
    <source>
        <dbReference type="ARBA" id="ARBA00022679"/>
    </source>
</evidence>
<keyword evidence="5" id="KW-0441">Lipid A biosynthesis</keyword>
<dbReference type="GO" id="GO:0009245">
    <property type="term" value="P:lipid A biosynthetic process"/>
    <property type="evidence" value="ECO:0007669"/>
    <property type="project" value="UniProtKB-UniRule"/>
</dbReference>
<keyword evidence="4" id="KW-0444">Lipid biosynthesis</keyword>
<evidence type="ECO:0000256" key="9">
    <source>
        <dbReference type="ARBA" id="ARBA00048975"/>
    </source>
</evidence>
<comment type="catalytic activity">
    <reaction evidence="9">
        <text>a lipid X + a UDP-2-N,3-O-bis[(3R)-3-hydroxyacyl]-alpha-D-glucosamine = a lipid A disaccharide + UDP + H(+)</text>
        <dbReference type="Rhea" id="RHEA:67828"/>
        <dbReference type="ChEBI" id="CHEBI:15378"/>
        <dbReference type="ChEBI" id="CHEBI:58223"/>
        <dbReference type="ChEBI" id="CHEBI:137748"/>
        <dbReference type="ChEBI" id="CHEBI:176338"/>
        <dbReference type="ChEBI" id="CHEBI:176343"/>
        <dbReference type="EC" id="2.4.1.182"/>
    </reaction>
</comment>
<accession>A0A518INC3</accession>
<gene>
    <name evidence="11" type="ORF">Mal33_05530</name>
</gene>
<reference evidence="11 12" key="1">
    <citation type="submission" date="2019-02" db="EMBL/GenBank/DDBJ databases">
        <title>Deep-cultivation of Planctomycetes and their phenomic and genomic characterization uncovers novel biology.</title>
        <authorList>
            <person name="Wiegand S."/>
            <person name="Jogler M."/>
            <person name="Boedeker C."/>
            <person name="Pinto D."/>
            <person name="Vollmers J."/>
            <person name="Rivas-Marin E."/>
            <person name="Kohn T."/>
            <person name="Peeters S.H."/>
            <person name="Heuer A."/>
            <person name="Rast P."/>
            <person name="Oberbeckmann S."/>
            <person name="Bunk B."/>
            <person name="Jeske O."/>
            <person name="Meyerdierks A."/>
            <person name="Storesund J.E."/>
            <person name="Kallscheuer N."/>
            <person name="Luecker S."/>
            <person name="Lage O.M."/>
            <person name="Pohl T."/>
            <person name="Merkel B.J."/>
            <person name="Hornburger P."/>
            <person name="Mueller R.-W."/>
            <person name="Bruemmer F."/>
            <person name="Labrenz M."/>
            <person name="Spormann A.M."/>
            <person name="Op den Camp H."/>
            <person name="Overmann J."/>
            <person name="Amann R."/>
            <person name="Jetten M.S.M."/>
            <person name="Mascher T."/>
            <person name="Medema M.H."/>
            <person name="Devos D.P."/>
            <person name="Kaster A.-K."/>
            <person name="Ovreas L."/>
            <person name="Rohde M."/>
            <person name="Galperin M.Y."/>
            <person name="Jogler C."/>
        </authorList>
    </citation>
    <scope>NUCLEOTIDE SEQUENCE [LARGE SCALE GENOMIC DNA]</scope>
    <source>
        <strain evidence="11 12">Mal33</strain>
    </source>
</reference>
<dbReference type="EMBL" id="CP036318">
    <property type="protein sequence ID" value="QDV54598.1"/>
    <property type="molecule type" value="Genomic_DNA"/>
</dbReference>
<evidence type="ECO:0000256" key="2">
    <source>
        <dbReference type="ARBA" id="ARBA00012687"/>
    </source>
</evidence>
<keyword evidence="12" id="KW-1185">Reference proteome</keyword>
<comment type="function">
    <text evidence="1">Condensation of UDP-2,3-diacylglucosamine and 2,3-diacylglucosamine-1-phosphate to form lipid A disaccharide, a precursor of lipid A, a phosphorylated glycolipid that anchors the lipopolysaccharide to the outer membrane of the cell.</text>
</comment>
<evidence type="ECO:0000256" key="1">
    <source>
        <dbReference type="ARBA" id="ARBA00002056"/>
    </source>
</evidence>
<evidence type="ECO:0000256" key="10">
    <source>
        <dbReference type="NCBIfam" id="TIGR00215"/>
    </source>
</evidence>
<dbReference type="InterPro" id="IPR003835">
    <property type="entry name" value="Glyco_trans_19"/>
</dbReference>
<dbReference type="GO" id="GO:0008915">
    <property type="term" value="F:lipid-A-disaccharide synthase activity"/>
    <property type="evidence" value="ECO:0007669"/>
    <property type="project" value="UniProtKB-UniRule"/>
</dbReference>
<organism evidence="11 12">
    <name type="scientific">Rosistilla oblonga</name>
    <dbReference type="NCBI Taxonomy" id="2527990"/>
    <lineage>
        <taxon>Bacteria</taxon>
        <taxon>Pseudomonadati</taxon>
        <taxon>Planctomycetota</taxon>
        <taxon>Planctomycetia</taxon>
        <taxon>Pirellulales</taxon>
        <taxon>Pirellulaceae</taxon>
        <taxon>Rosistilla</taxon>
    </lineage>
</organism>
<proteinExistence type="predicted"/>
<dbReference type="AlphaFoldDB" id="A0A518INC3"/>
<name>A0A518INC3_9BACT</name>
<sequence length="427" mass="48246">MMLATRFVLTNFSAANTCVYLGRSLLQPYHAPMNRSIFFSAGEPSGDQHSARLIDALRARDPQLRFRGFGGNEMEQAGCQIDFELTQLAVMGVVEVAPKIAEFYRVAQQAKQIFAQEPPQAVVLVDFPGFNWHIAKRAKACGIPVYYYLPPQLWAWAPWRLRKVRKYVDKVLCVLPFEYNWYRDRGIDAEYVGHPFFDAVAKQRLDRPTIERFDQLKADGKRLVAVLPGSRRGEVTNNWPLQLEAIRRLTKRHPDVRFQVACFRDRQCLWCREQLTAEDQSLPLDFFVGKTSEIVEAAESAIMVSGSVSLELMARSTPAVVLYRVGRILKALASVLVSTKSMTLPNLIAEKTLFPEFVSAGDPEPVIREVVAAADRMLSEPEYLADLQQQLQTLRSKYAAPGASERAAAELIELMGDHRETPIRRAA</sequence>
<dbReference type="PANTHER" id="PTHR30372:SF4">
    <property type="entry name" value="LIPID-A-DISACCHARIDE SYNTHASE, MITOCHONDRIAL-RELATED"/>
    <property type="match status" value="1"/>
</dbReference>
<evidence type="ECO:0000256" key="5">
    <source>
        <dbReference type="ARBA" id="ARBA00022556"/>
    </source>
</evidence>
<evidence type="ECO:0000313" key="11">
    <source>
        <dbReference type="EMBL" id="QDV54598.1"/>
    </source>
</evidence>
<evidence type="ECO:0000256" key="4">
    <source>
        <dbReference type="ARBA" id="ARBA00022516"/>
    </source>
</evidence>
<dbReference type="EC" id="2.4.1.182" evidence="2 10"/>
<dbReference type="GO" id="GO:0005543">
    <property type="term" value="F:phospholipid binding"/>
    <property type="evidence" value="ECO:0007669"/>
    <property type="project" value="TreeGrafter"/>
</dbReference>
<keyword evidence="8" id="KW-0443">Lipid metabolism</keyword>
<evidence type="ECO:0000256" key="8">
    <source>
        <dbReference type="ARBA" id="ARBA00023098"/>
    </source>
</evidence>
<dbReference type="Pfam" id="PF02684">
    <property type="entry name" value="LpxB"/>
    <property type="match status" value="1"/>
</dbReference>
<dbReference type="GO" id="GO:0016020">
    <property type="term" value="C:membrane"/>
    <property type="evidence" value="ECO:0007669"/>
    <property type="project" value="GOC"/>
</dbReference>
<keyword evidence="7 11" id="KW-0808">Transferase</keyword>
<evidence type="ECO:0000256" key="6">
    <source>
        <dbReference type="ARBA" id="ARBA00022676"/>
    </source>
</evidence>
<evidence type="ECO:0000313" key="12">
    <source>
        <dbReference type="Proteomes" id="UP000316770"/>
    </source>
</evidence>
<keyword evidence="6 11" id="KW-0328">Glycosyltransferase</keyword>
<dbReference type="Proteomes" id="UP000316770">
    <property type="component" value="Chromosome"/>
</dbReference>
<protein>
    <recommendedName>
        <fullName evidence="3 10">Lipid-A-disaccharide synthase</fullName>
        <ecNumber evidence="2 10">2.4.1.182</ecNumber>
    </recommendedName>
</protein>
<dbReference type="NCBIfam" id="TIGR00215">
    <property type="entry name" value="lpxB"/>
    <property type="match status" value="1"/>
</dbReference>
<evidence type="ECO:0000256" key="3">
    <source>
        <dbReference type="ARBA" id="ARBA00020902"/>
    </source>
</evidence>